<evidence type="ECO:0000259" key="4">
    <source>
        <dbReference type="PROSITE" id="PS50026"/>
    </source>
</evidence>
<evidence type="ECO:0000259" key="5">
    <source>
        <dbReference type="PROSITE" id="PS50853"/>
    </source>
</evidence>
<dbReference type="InterPro" id="IPR017441">
    <property type="entry name" value="Protein_kinase_ATP_BS"/>
</dbReference>
<comment type="caution">
    <text evidence="1">Lacks conserved residue(s) required for the propagation of feature annotation.</text>
</comment>
<dbReference type="CDD" id="cd00063">
    <property type="entry name" value="FN3"/>
    <property type="match status" value="1"/>
</dbReference>
<evidence type="ECO:0000313" key="7">
    <source>
        <dbReference type="Proteomes" id="UP000887568"/>
    </source>
</evidence>
<dbReference type="Gene3D" id="2.170.300.10">
    <property type="entry name" value="Tie2 ligand-binding domain superfamily"/>
    <property type="match status" value="1"/>
</dbReference>
<feature type="disulfide bond" evidence="1">
    <location>
        <begin position="276"/>
        <end position="285"/>
    </location>
</feature>
<feature type="transmembrane region" description="Helical" evidence="3">
    <location>
        <begin position="604"/>
        <end position="626"/>
    </location>
</feature>
<feature type="domain" description="EGF-like" evidence="4">
    <location>
        <begin position="255"/>
        <end position="286"/>
    </location>
</feature>
<keyword evidence="1" id="KW-0245">EGF-like domain</keyword>
<dbReference type="CDD" id="cd00054">
    <property type="entry name" value="EGF_CA"/>
    <property type="match status" value="1"/>
</dbReference>
<keyword evidence="1" id="KW-1015">Disulfide bond</keyword>
<dbReference type="PANTHER" id="PTHR26391:SF18">
    <property type="entry name" value="PROTEIN KINASE RECEPTOR TIE-1, PUTATIVE-RELATED"/>
    <property type="match status" value="1"/>
</dbReference>
<reference evidence="6" key="1">
    <citation type="submission" date="2022-11" db="UniProtKB">
        <authorList>
            <consortium name="EnsemblMetazoa"/>
        </authorList>
    </citation>
    <scope>IDENTIFICATION</scope>
</reference>
<protein>
    <submittedName>
        <fullName evidence="6">Uncharacterized protein</fullName>
    </submittedName>
</protein>
<keyword evidence="3" id="KW-0472">Membrane</keyword>
<dbReference type="PROSITE" id="PS00022">
    <property type="entry name" value="EGF_1"/>
    <property type="match status" value="1"/>
</dbReference>
<dbReference type="GeneID" id="119738465"/>
<proteinExistence type="predicted"/>
<keyword evidence="2" id="KW-0067">ATP-binding</keyword>
<dbReference type="PROSITE" id="PS50026">
    <property type="entry name" value="EGF_3"/>
    <property type="match status" value="1"/>
</dbReference>
<dbReference type="InterPro" id="IPR036116">
    <property type="entry name" value="FN3_sf"/>
</dbReference>
<dbReference type="FunFam" id="2.170.300.10:FF:000003">
    <property type="entry name" value="tyrosine-protein kinase receptor Tie-1 isoform X1"/>
    <property type="match status" value="1"/>
</dbReference>
<evidence type="ECO:0000256" key="1">
    <source>
        <dbReference type="PROSITE-ProRule" id="PRU00076"/>
    </source>
</evidence>
<dbReference type="EnsemblMetazoa" id="XM_038213365.1">
    <property type="protein sequence ID" value="XP_038069293.1"/>
    <property type="gene ID" value="LOC119738465"/>
</dbReference>
<evidence type="ECO:0000313" key="6">
    <source>
        <dbReference type="EnsemblMetazoa" id="XP_038069293.1"/>
    </source>
</evidence>
<dbReference type="Gene3D" id="3.30.200.20">
    <property type="entry name" value="Phosphorylase Kinase, domain 1"/>
    <property type="match status" value="1"/>
</dbReference>
<evidence type="ECO:0000256" key="3">
    <source>
        <dbReference type="SAM" id="Phobius"/>
    </source>
</evidence>
<feature type="binding site" evidence="2">
    <location>
        <position position="735"/>
    </location>
    <ligand>
        <name>ATP</name>
        <dbReference type="ChEBI" id="CHEBI:30616"/>
    </ligand>
</feature>
<feature type="domain" description="Fibronectin type-III" evidence="5">
    <location>
        <begin position="481"/>
        <end position="588"/>
    </location>
</feature>
<dbReference type="GO" id="GO:0005524">
    <property type="term" value="F:ATP binding"/>
    <property type="evidence" value="ECO:0007669"/>
    <property type="project" value="UniProtKB-UniRule"/>
</dbReference>
<dbReference type="OrthoDB" id="1668230at2759"/>
<dbReference type="PANTHER" id="PTHR26391">
    <property type="entry name" value="INACTIVE TYROSINE-PROTEIN KINASE 7"/>
    <property type="match status" value="1"/>
</dbReference>
<evidence type="ECO:0000256" key="2">
    <source>
        <dbReference type="PROSITE-ProRule" id="PRU10141"/>
    </source>
</evidence>
<keyword evidence="7" id="KW-1185">Reference proteome</keyword>
<dbReference type="AlphaFoldDB" id="A0A914B058"/>
<sequence length="753" mass="82147">MASWISENSSTRAYIRVHRIHMIRVVILMAVLLVLGGASVNSLHLTMVTSPSFVISSERSHVEIYVACYRSGPDKDVRLSYGRLPVHLPGAGIESITSFPDGTISAEYDGQTFKHLPMNDNSTGLYYCEGSKGDQTTRVYGSILNALSWFYQGSWEELMLTKTINKGEYATLFVEKRRSGSTRYASWYRISHGVATNSTEYYGLTAVTIPPSQAKHGDVYAVVDSTDSLSDNKFTLIRLIVRGCVAGKWGPPGCGGVCDLCYNGGVCDDKTGDCICPPGFMGPNCLTVCPIGSFGWDCEYRCVSDQLFSCYETQFGLPDPFGITCISGLGGSLCHNGCPFGRFGAGCLQQCHCLYTSAGCDRFTAVCDFGGCAEGWSGTNCQIPDVCPVGYYGLNCVSKCHCYNNAACDKYTGYCSVGCAPGFTCVSRQCEPGYFGEDCSQGCRCLYDRRCDGITGYRPSVNCLQQFQTDGTGTCQFVLPVLSQPPEVIVQSTSAIVFWKAWGSHPMDAGDGPIIGYTIYRSNHSATTNSWIRAGYVSASYQPPIAFSFETDSLQQLTVYNFSVAAVREGKGGEGSRSPETTIETKPIAMESVGPAATTAGSNVGLIAAVCVLFALILIVVVVDYLRFRRLSRRWRAKNQPTEDALNMVVFDNPVAKEETSRMSEHVEGCEDVENAKDCSLDSAYKDVAQPWTDSLTIPIDRLSIGYKVVGTGHFGEVRLTTLWLEDGQSKAAVKQLKSNSSKSDRRRFMEEY</sequence>
<dbReference type="OMA" id="CYFGSSY"/>
<dbReference type="InterPro" id="IPR013783">
    <property type="entry name" value="Ig-like_fold"/>
</dbReference>
<dbReference type="SMART" id="SM00060">
    <property type="entry name" value="FN3"/>
    <property type="match status" value="1"/>
</dbReference>
<name>A0A914B058_PATMI</name>
<dbReference type="PROSITE" id="PS50853">
    <property type="entry name" value="FN3"/>
    <property type="match status" value="1"/>
</dbReference>
<keyword evidence="3" id="KW-0812">Transmembrane</keyword>
<keyword evidence="2" id="KW-0547">Nucleotide-binding</keyword>
<dbReference type="RefSeq" id="XP_038069293.1">
    <property type="nucleotide sequence ID" value="XM_038213365.1"/>
</dbReference>
<dbReference type="InterPro" id="IPR003961">
    <property type="entry name" value="FN3_dom"/>
</dbReference>
<dbReference type="Proteomes" id="UP000887568">
    <property type="component" value="Unplaced"/>
</dbReference>
<dbReference type="SUPFAM" id="SSF49265">
    <property type="entry name" value="Fibronectin type III"/>
    <property type="match status" value="1"/>
</dbReference>
<accession>A0A914B058</accession>
<keyword evidence="3" id="KW-1133">Transmembrane helix</keyword>
<organism evidence="6 7">
    <name type="scientific">Patiria miniata</name>
    <name type="common">Bat star</name>
    <name type="synonym">Asterina miniata</name>
    <dbReference type="NCBI Taxonomy" id="46514"/>
    <lineage>
        <taxon>Eukaryota</taxon>
        <taxon>Metazoa</taxon>
        <taxon>Echinodermata</taxon>
        <taxon>Eleutherozoa</taxon>
        <taxon>Asterozoa</taxon>
        <taxon>Asteroidea</taxon>
        <taxon>Valvatacea</taxon>
        <taxon>Valvatida</taxon>
        <taxon>Asterinidae</taxon>
        <taxon>Patiria</taxon>
    </lineage>
</organism>
<dbReference type="InterPro" id="IPR000742">
    <property type="entry name" value="EGF"/>
</dbReference>
<dbReference type="Gene3D" id="2.60.40.10">
    <property type="entry name" value="Immunoglobulins"/>
    <property type="match status" value="1"/>
</dbReference>
<dbReference type="PROSITE" id="PS00107">
    <property type="entry name" value="PROTEIN_KINASE_ATP"/>
    <property type="match status" value="1"/>
</dbReference>